<name>A0ABS8VPN9_DATST</name>
<comment type="caution">
    <text evidence="2">The sequence shown here is derived from an EMBL/GenBank/DDBJ whole genome shotgun (WGS) entry which is preliminary data.</text>
</comment>
<dbReference type="Proteomes" id="UP000823775">
    <property type="component" value="Unassembled WGS sequence"/>
</dbReference>
<evidence type="ECO:0000313" key="2">
    <source>
        <dbReference type="EMBL" id="MCE0481611.1"/>
    </source>
</evidence>
<proteinExistence type="predicted"/>
<keyword evidence="3" id="KW-1185">Reference proteome</keyword>
<dbReference type="EMBL" id="JACEIK010005480">
    <property type="protein sequence ID" value="MCE0481611.1"/>
    <property type="molecule type" value="Genomic_DNA"/>
</dbReference>
<feature type="compositionally biased region" description="Basic and acidic residues" evidence="1">
    <location>
        <begin position="55"/>
        <end position="64"/>
    </location>
</feature>
<gene>
    <name evidence="2" type="ORF">HAX54_039486</name>
</gene>
<reference evidence="2 3" key="1">
    <citation type="journal article" date="2021" name="BMC Genomics">
        <title>Datura genome reveals duplications of psychoactive alkaloid biosynthetic genes and high mutation rate following tissue culture.</title>
        <authorList>
            <person name="Rajewski A."/>
            <person name="Carter-House D."/>
            <person name="Stajich J."/>
            <person name="Litt A."/>
        </authorList>
    </citation>
    <scope>NUCLEOTIDE SEQUENCE [LARGE SCALE GENOMIC DNA]</scope>
    <source>
        <strain evidence="2">AR-01</strain>
    </source>
</reference>
<feature type="compositionally biased region" description="Basic and acidic residues" evidence="1">
    <location>
        <begin position="1"/>
        <end position="10"/>
    </location>
</feature>
<protein>
    <submittedName>
        <fullName evidence="2">Uncharacterized protein</fullName>
    </submittedName>
</protein>
<evidence type="ECO:0000256" key="1">
    <source>
        <dbReference type="SAM" id="MobiDB-lite"/>
    </source>
</evidence>
<feature type="region of interest" description="Disordered" evidence="1">
    <location>
        <begin position="1"/>
        <end position="64"/>
    </location>
</feature>
<evidence type="ECO:0000313" key="3">
    <source>
        <dbReference type="Proteomes" id="UP000823775"/>
    </source>
</evidence>
<organism evidence="2 3">
    <name type="scientific">Datura stramonium</name>
    <name type="common">Jimsonweed</name>
    <name type="synonym">Common thornapple</name>
    <dbReference type="NCBI Taxonomy" id="4076"/>
    <lineage>
        <taxon>Eukaryota</taxon>
        <taxon>Viridiplantae</taxon>
        <taxon>Streptophyta</taxon>
        <taxon>Embryophyta</taxon>
        <taxon>Tracheophyta</taxon>
        <taxon>Spermatophyta</taxon>
        <taxon>Magnoliopsida</taxon>
        <taxon>eudicotyledons</taxon>
        <taxon>Gunneridae</taxon>
        <taxon>Pentapetalae</taxon>
        <taxon>asterids</taxon>
        <taxon>lamiids</taxon>
        <taxon>Solanales</taxon>
        <taxon>Solanaceae</taxon>
        <taxon>Solanoideae</taxon>
        <taxon>Datureae</taxon>
        <taxon>Datura</taxon>
    </lineage>
</organism>
<accession>A0ABS8VPN9</accession>
<sequence>MRRKEKESRKKMMQNKESSADSDGKNKKQMMRNKNSGVDSDEKKGKEQCGSAEKTILDKEQQKDIYDNVNDNASRIGISSGPKIVHELAVEGEHCRTVLGKPSPQPPSVCGVVGTLCRGHTERQVAVSRATWARAVYEDVHQVRAKPVDCPDEEGWPQRRGAVQGVLRPCNKWYQSHAGYVS</sequence>